<keyword evidence="2" id="KW-0472">Membrane</keyword>
<accession>A0AAE3E690</accession>
<dbReference type="Proteomes" id="UP001198200">
    <property type="component" value="Unassembled WGS sequence"/>
</dbReference>
<comment type="similarity">
    <text evidence="1">Belongs to the LytR/CpsA/Psr (LCP) family.</text>
</comment>
<comment type="caution">
    <text evidence="4">The sequence shown here is derived from an EMBL/GenBank/DDBJ whole genome shotgun (WGS) entry which is preliminary data.</text>
</comment>
<reference evidence="4 5" key="1">
    <citation type="submission" date="2021-10" db="EMBL/GenBank/DDBJ databases">
        <title>Anaerobic single-cell dispensing facilitates the cultivation of human gut bacteria.</title>
        <authorList>
            <person name="Afrizal A."/>
        </authorList>
    </citation>
    <scope>NUCLEOTIDE SEQUENCE [LARGE SCALE GENOMIC DNA]</scope>
    <source>
        <strain evidence="4 5">CLA-AA-H224</strain>
    </source>
</reference>
<dbReference type="PANTHER" id="PTHR33392">
    <property type="entry name" value="POLYISOPRENYL-TEICHOIC ACID--PEPTIDOGLYCAN TEICHOIC ACID TRANSFERASE TAGU"/>
    <property type="match status" value="1"/>
</dbReference>
<keyword evidence="2" id="KW-0812">Transmembrane</keyword>
<sequence>MGNRKRKHREPLFWLEAAFIVLLLAGAYVIGSYARAKQSDSLQEVFVADHGTNVVEVTDAQGTITGSEVVDYDELISDYRNILLVGVDARDQKRIDRGANADVIMIVSINESTGKIRLISVLRDTLLRLENPGSYHKGRLYDKANSQLCYTDIADMISMINRNLDLNIKDYIVLNWLAAAQVVDTLGGIEVSIENPEVIRYMNGYLTEVNQQTGIWSEQLDGSGTYNLTGTQAVAFCRVRYAGLGDVGRTGNQRMIIERCLKKVKELILTKPTTVVRAVSIGMDSIATNLSMLELGNLAFQAGDFEIEESISFPFQYEAGEYLGQIYDLTKGVKDAVVARELADNVVQLHAYLYPEAAYAYHLPEEIKRISEDIAWMSDVKK</sequence>
<dbReference type="RefSeq" id="WP_118615267.1">
    <property type="nucleotide sequence ID" value="NZ_JAJEQN010000041.1"/>
</dbReference>
<keyword evidence="2" id="KW-1133">Transmembrane helix</keyword>
<dbReference type="NCBIfam" id="TIGR00350">
    <property type="entry name" value="lytR_cpsA_psr"/>
    <property type="match status" value="1"/>
</dbReference>
<feature type="domain" description="Cell envelope-related transcriptional attenuator" evidence="3">
    <location>
        <begin position="100"/>
        <end position="265"/>
    </location>
</feature>
<organism evidence="4 5">
    <name type="scientific">Anthropogastromicrobium aceti</name>
    <dbReference type="NCBI Taxonomy" id="2981768"/>
    <lineage>
        <taxon>Bacteria</taxon>
        <taxon>Bacillati</taxon>
        <taxon>Bacillota</taxon>
        <taxon>Clostridia</taxon>
        <taxon>Lachnospirales</taxon>
        <taxon>Lachnospiraceae</taxon>
        <taxon>Anthropogastromicrobium</taxon>
    </lineage>
</organism>
<keyword evidence="5" id="KW-1185">Reference proteome</keyword>
<dbReference type="Pfam" id="PF03816">
    <property type="entry name" value="LytR_cpsA_psr"/>
    <property type="match status" value="1"/>
</dbReference>
<evidence type="ECO:0000256" key="1">
    <source>
        <dbReference type="ARBA" id="ARBA00006068"/>
    </source>
</evidence>
<dbReference type="InterPro" id="IPR004474">
    <property type="entry name" value="LytR_CpsA_psr"/>
</dbReference>
<proteinExistence type="inferred from homology"/>
<feature type="transmembrane region" description="Helical" evidence="2">
    <location>
        <begin position="12"/>
        <end position="34"/>
    </location>
</feature>
<protein>
    <submittedName>
        <fullName evidence="4">LCP family protein</fullName>
    </submittedName>
</protein>
<evidence type="ECO:0000313" key="5">
    <source>
        <dbReference type="Proteomes" id="UP001198200"/>
    </source>
</evidence>
<evidence type="ECO:0000313" key="4">
    <source>
        <dbReference type="EMBL" id="MCC2222590.1"/>
    </source>
</evidence>
<dbReference type="EMBL" id="JAJEQN010000041">
    <property type="protein sequence ID" value="MCC2222590.1"/>
    <property type="molecule type" value="Genomic_DNA"/>
</dbReference>
<gene>
    <name evidence="4" type="ORF">LKD48_13295</name>
</gene>
<dbReference type="InterPro" id="IPR050922">
    <property type="entry name" value="LytR/CpsA/Psr_CW_biosynth"/>
</dbReference>
<dbReference type="PANTHER" id="PTHR33392:SF6">
    <property type="entry name" value="POLYISOPRENYL-TEICHOIC ACID--PEPTIDOGLYCAN TEICHOIC ACID TRANSFERASE TAGU"/>
    <property type="match status" value="1"/>
</dbReference>
<evidence type="ECO:0000256" key="2">
    <source>
        <dbReference type="SAM" id="Phobius"/>
    </source>
</evidence>
<dbReference type="Gene3D" id="3.40.630.190">
    <property type="entry name" value="LCP protein"/>
    <property type="match status" value="1"/>
</dbReference>
<dbReference type="AlphaFoldDB" id="A0AAE3E690"/>
<name>A0AAE3E690_9FIRM</name>
<evidence type="ECO:0000259" key="3">
    <source>
        <dbReference type="Pfam" id="PF03816"/>
    </source>
</evidence>